<evidence type="ECO:0000313" key="10">
    <source>
        <dbReference type="Proteomes" id="UP000604046"/>
    </source>
</evidence>
<keyword evidence="10" id="KW-1185">Reference proteome</keyword>
<keyword evidence="2" id="KW-0808">Transferase</keyword>
<dbReference type="Pfam" id="PF00069">
    <property type="entry name" value="Pkinase"/>
    <property type="match status" value="1"/>
</dbReference>
<keyword evidence="7" id="KW-0732">Signal</keyword>
<feature type="region of interest" description="Disordered" evidence="6">
    <location>
        <begin position="722"/>
        <end position="820"/>
    </location>
</feature>
<keyword evidence="4" id="KW-0418">Kinase</keyword>
<gene>
    <name evidence="9" type="primary">mph1</name>
    <name evidence="9" type="ORF">SNAT2548_LOCUS8510</name>
</gene>
<comment type="caution">
    <text evidence="9">The sequence shown here is derived from an EMBL/GenBank/DDBJ whole genome shotgun (WGS) entry which is preliminary data.</text>
</comment>
<name>A0A812K5I6_9DINO</name>
<dbReference type="PROSITE" id="PS00108">
    <property type="entry name" value="PROTEIN_KINASE_ST"/>
    <property type="match status" value="1"/>
</dbReference>
<feature type="chain" id="PRO_5033058265" evidence="7">
    <location>
        <begin position="24"/>
        <end position="856"/>
    </location>
</feature>
<dbReference type="GO" id="GO:0007094">
    <property type="term" value="P:mitotic spindle assembly checkpoint signaling"/>
    <property type="evidence" value="ECO:0007669"/>
    <property type="project" value="TreeGrafter"/>
</dbReference>
<dbReference type="PANTHER" id="PTHR22974:SF21">
    <property type="entry name" value="DUAL SPECIFICITY PROTEIN KINASE TTK"/>
    <property type="match status" value="1"/>
</dbReference>
<sequence length="856" mass="93161">MLPAPRFLTTACLLASCFIPGSAVNGTSESSCEGEACEVSHDLLAMIQRLRRDDPTYDGLTISIHVSSTVSTNDGSATVWCPYYDTSRKQTPTNAWVLMCMTDPPDSGDGVEYTSNDRGFRGCKAFSSGSSIRAVAVCSNMRTNAVQSGPYSYTNPFTLRIDAGHYFQEGLVEVTCDNGKRPYACLCRTKWGLKYCQGSSLFAPDVHNRKCTRQVPTDIAHRRRRCVVCPGPTDDDSEGAYVFAICIGKNEEVDYRYASTKSGDDAISSKTCSSGEEALLCTSRPQNRGDGITVGQQSGMPNSCRSHSSGSQSLAASALCGPPNSKLRLVTSPSDGTYSREADQWIYGASGYAGGVRGLRCKYRAPGGHRRRRGSVRRQLALKRVTASCPKHFEALANEVTLLQQLKDSHNIIQVLDAEVLPERLLIHIVMEEGQMDLGRLLQAEADMTLGEVQVLWRQMLEAVQVVHRERVVHSDLKPGNFLLVKQSLKLIDFGIAKRIASNTTNISRESSVGTISYMAPEAVKQGAVKMGRPSDVWSLGIILYQMVYMKAPFAHLDPMQRLFALTDPGMAVEFPQGHRFESHSQEAKDSLLDVLQRCLQREPSKRPTIPELLEHPFLVSETIQLSRANFDRTMEALVRSFMGAAQEAIESAGGPSSANAAEGPPVCWQILADEAWKRISDGNAGWQAKDQTRVDFPGLAPFREWLARGFKRQKVAEAPKVPAPAAAPNAKGAVAAAAPPPAPVPSSRPGPGTKPPQKPGERRVPLHQAAPPNAKGDGGRPPIHAELLQKQRTNLRKAAGTGVTVGKENVAPPSKDTKTAGFAAENLVLKRLKNRRALLADEKAEDDQTDTDWGH</sequence>
<dbReference type="Proteomes" id="UP000604046">
    <property type="component" value="Unassembled WGS sequence"/>
</dbReference>
<dbReference type="SUPFAM" id="SSF56112">
    <property type="entry name" value="Protein kinase-like (PK-like)"/>
    <property type="match status" value="1"/>
</dbReference>
<feature type="compositionally biased region" description="Low complexity" evidence="6">
    <location>
        <begin position="722"/>
        <end position="738"/>
    </location>
</feature>
<keyword evidence="5" id="KW-0067">ATP-binding</keyword>
<dbReference type="GO" id="GO:0004674">
    <property type="term" value="F:protein serine/threonine kinase activity"/>
    <property type="evidence" value="ECO:0007669"/>
    <property type="project" value="UniProtKB-KW"/>
</dbReference>
<evidence type="ECO:0000313" key="9">
    <source>
        <dbReference type="EMBL" id="CAE7224090.1"/>
    </source>
</evidence>
<dbReference type="GO" id="GO:0005634">
    <property type="term" value="C:nucleus"/>
    <property type="evidence" value="ECO:0007669"/>
    <property type="project" value="TreeGrafter"/>
</dbReference>
<organism evidence="9 10">
    <name type="scientific">Symbiodinium natans</name>
    <dbReference type="NCBI Taxonomy" id="878477"/>
    <lineage>
        <taxon>Eukaryota</taxon>
        <taxon>Sar</taxon>
        <taxon>Alveolata</taxon>
        <taxon>Dinophyceae</taxon>
        <taxon>Suessiales</taxon>
        <taxon>Symbiodiniaceae</taxon>
        <taxon>Symbiodinium</taxon>
    </lineage>
</organism>
<dbReference type="PANTHER" id="PTHR22974">
    <property type="entry name" value="MIXED LINEAGE PROTEIN KINASE"/>
    <property type="match status" value="1"/>
</dbReference>
<dbReference type="EMBL" id="CAJNDS010000635">
    <property type="protein sequence ID" value="CAE7224090.1"/>
    <property type="molecule type" value="Genomic_DNA"/>
</dbReference>
<protein>
    <submittedName>
        <fullName evidence="9">Mph1 protein</fullName>
    </submittedName>
</protein>
<evidence type="ECO:0000256" key="2">
    <source>
        <dbReference type="ARBA" id="ARBA00022679"/>
    </source>
</evidence>
<dbReference type="SMART" id="SM00220">
    <property type="entry name" value="S_TKc"/>
    <property type="match status" value="1"/>
</dbReference>
<dbReference type="InterPro" id="IPR011009">
    <property type="entry name" value="Kinase-like_dom_sf"/>
</dbReference>
<evidence type="ECO:0000256" key="3">
    <source>
        <dbReference type="ARBA" id="ARBA00022741"/>
    </source>
</evidence>
<dbReference type="GO" id="GO:0000776">
    <property type="term" value="C:kinetochore"/>
    <property type="evidence" value="ECO:0007669"/>
    <property type="project" value="TreeGrafter"/>
</dbReference>
<evidence type="ECO:0000256" key="1">
    <source>
        <dbReference type="ARBA" id="ARBA00022527"/>
    </source>
</evidence>
<dbReference type="Gene3D" id="3.30.200.20">
    <property type="entry name" value="Phosphorylase Kinase, domain 1"/>
    <property type="match status" value="1"/>
</dbReference>
<dbReference type="GO" id="GO:0007059">
    <property type="term" value="P:chromosome segregation"/>
    <property type="evidence" value="ECO:0007669"/>
    <property type="project" value="TreeGrafter"/>
</dbReference>
<keyword evidence="1" id="KW-0723">Serine/threonine-protein kinase</keyword>
<feature type="compositionally biased region" description="Pro residues" evidence="6">
    <location>
        <begin position="739"/>
        <end position="759"/>
    </location>
</feature>
<feature type="signal peptide" evidence="7">
    <location>
        <begin position="1"/>
        <end position="23"/>
    </location>
</feature>
<evidence type="ECO:0000259" key="8">
    <source>
        <dbReference type="PROSITE" id="PS50011"/>
    </source>
</evidence>
<dbReference type="GO" id="GO:0034501">
    <property type="term" value="P:protein localization to kinetochore"/>
    <property type="evidence" value="ECO:0007669"/>
    <property type="project" value="TreeGrafter"/>
</dbReference>
<evidence type="ECO:0000256" key="4">
    <source>
        <dbReference type="ARBA" id="ARBA00022777"/>
    </source>
</evidence>
<dbReference type="Gene3D" id="1.10.510.10">
    <property type="entry name" value="Transferase(Phosphotransferase) domain 1"/>
    <property type="match status" value="1"/>
</dbReference>
<dbReference type="AlphaFoldDB" id="A0A812K5I6"/>
<dbReference type="GO" id="GO:0004712">
    <property type="term" value="F:protein serine/threonine/tyrosine kinase activity"/>
    <property type="evidence" value="ECO:0007669"/>
    <property type="project" value="TreeGrafter"/>
</dbReference>
<dbReference type="PROSITE" id="PS51257">
    <property type="entry name" value="PROKAR_LIPOPROTEIN"/>
    <property type="match status" value="1"/>
</dbReference>
<feature type="domain" description="Protein kinase" evidence="8">
    <location>
        <begin position="327"/>
        <end position="619"/>
    </location>
</feature>
<evidence type="ECO:0000256" key="6">
    <source>
        <dbReference type="SAM" id="MobiDB-lite"/>
    </source>
</evidence>
<dbReference type="GO" id="GO:0033316">
    <property type="term" value="P:meiotic spindle assembly checkpoint signaling"/>
    <property type="evidence" value="ECO:0007669"/>
    <property type="project" value="TreeGrafter"/>
</dbReference>
<dbReference type="InterPro" id="IPR000719">
    <property type="entry name" value="Prot_kinase_dom"/>
</dbReference>
<dbReference type="GO" id="GO:0005524">
    <property type="term" value="F:ATP binding"/>
    <property type="evidence" value="ECO:0007669"/>
    <property type="project" value="UniProtKB-KW"/>
</dbReference>
<accession>A0A812K5I6</accession>
<proteinExistence type="predicted"/>
<dbReference type="OrthoDB" id="341691at2759"/>
<reference evidence="9" key="1">
    <citation type="submission" date="2021-02" db="EMBL/GenBank/DDBJ databases">
        <authorList>
            <person name="Dougan E. K."/>
            <person name="Rhodes N."/>
            <person name="Thang M."/>
            <person name="Chan C."/>
        </authorList>
    </citation>
    <scope>NUCLEOTIDE SEQUENCE</scope>
</reference>
<dbReference type="InterPro" id="IPR008271">
    <property type="entry name" value="Ser/Thr_kinase_AS"/>
</dbReference>
<evidence type="ECO:0000256" key="7">
    <source>
        <dbReference type="SAM" id="SignalP"/>
    </source>
</evidence>
<evidence type="ECO:0000256" key="5">
    <source>
        <dbReference type="ARBA" id="ARBA00022840"/>
    </source>
</evidence>
<dbReference type="PROSITE" id="PS50011">
    <property type="entry name" value="PROTEIN_KINASE_DOM"/>
    <property type="match status" value="1"/>
</dbReference>
<keyword evidence="3" id="KW-0547">Nucleotide-binding</keyword>